<dbReference type="Proteomes" id="UP000014500">
    <property type="component" value="Unassembled WGS sequence"/>
</dbReference>
<dbReference type="OMA" id="MLMPFGF"/>
<feature type="compositionally biased region" description="Polar residues" evidence="5">
    <location>
        <begin position="197"/>
        <end position="206"/>
    </location>
</feature>
<evidence type="ECO:0008006" key="8">
    <source>
        <dbReference type="Google" id="ProtNLM"/>
    </source>
</evidence>
<accession>T1J0V6</accession>
<dbReference type="EMBL" id="AFFK01020674">
    <property type="status" value="NOT_ANNOTATED_CDS"/>
    <property type="molecule type" value="Genomic_DNA"/>
</dbReference>
<dbReference type="EnsemblMetazoa" id="SMAR007164-RA">
    <property type="protein sequence ID" value="SMAR007164-PA"/>
    <property type="gene ID" value="SMAR007164"/>
</dbReference>
<dbReference type="PANTHER" id="PTHR13105">
    <property type="entry name" value="MYELOID LEUKEMIA FACTOR"/>
    <property type="match status" value="1"/>
</dbReference>
<keyword evidence="3" id="KW-0963">Cytoplasm</keyword>
<reference evidence="7" key="1">
    <citation type="submission" date="2011-05" db="EMBL/GenBank/DDBJ databases">
        <authorList>
            <person name="Richards S.R."/>
            <person name="Qu J."/>
            <person name="Jiang H."/>
            <person name="Jhangiani S.N."/>
            <person name="Agravi P."/>
            <person name="Goodspeed R."/>
            <person name="Gross S."/>
            <person name="Mandapat C."/>
            <person name="Jackson L."/>
            <person name="Mathew T."/>
            <person name="Pu L."/>
            <person name="Thornton R."/>
            <person name="Saada N."/>
            <person name="Wilczek-Boney K.B."/>
            <person name="Lee S."/>
            <person name="Kovar C."/>
            <person name="Wu Y."/>
            <person name="Scherer S.E."/>
            <person name="Worley K.C."/>
            <person name="Muzny D.M."/>
            <person name="Gibbs R."/>
        </authorList>
    </citation>
    <scope>NUCLEOTIDE SEQUENCE</scope>
    <source>
        <strain evidence="7">Brora</strain>
    </source>
</reference>
<feature type="compositionally biased region" description="Basic residues" evidence="5">
    <location>
        <begin position="250"/>
        <end position="261"/>
    </location>
</feature>
<evidence type="ECO:0000256" key="1">
    <source>
        <dbReference type="ARBA" id="ARBA00004496"/>
    </source>
</evidence>
<comment type="similarity">
    <text evidence="2">Belongs to the MLF family.</text>
</comment>
<evidence type="ECO:0000256" key="4">
    <source>
        <dbReference type="ARBA" id="ARBA00022553"/>
    </source>
</evidence>
<protein>
    <recommendedName>
        <fullName evidence="8">Myeloid leukemia factor</fullName>
    </recommendedName>
</protein>
<evidence type="ECO:0000256" key="5">
    <source>
        <dbReference type="SAM" id="MobiDB-lite"/>
    </source>
</evidence>
<sequence>MSMYGSAMRDFDEDPFFSSHRDHMRHMEQMMGNFMDPFENMFGDMRNMMGLPRLMPGNASRQMNPPRDDRNRGMVPFGFGNPFGFPQMGNIMPNFGQMANDPNCHSYSSSSYVTYSTGGDGQPQIYQASASTRSAPGGVKETRRSVCDSEAGVKKMAIGHHLGEKAHIIEKTKYTTTGEEEENEEFVNLNDDEADKFNQQWQSQLQPAKAPNRAIQPQRVQYAGERQQRALPAASRKRDYGDDSGEDKTRRKQKQNKGNRQ</sequence>
<keyword evidence="7" id="KW-1185">Reference proteome</keyword>
<dbReference type="STRING" id="126957.T1J0V6"/>
<evidence type="ECO:0000256" key="2">
    <source>
        <dbReference type="ARBA" id="ARBA00008332"/>
    </source>
</evidence>
<comment type="subcellular location">
    <subcellularLocation>
        <location evidence="1">Cytoplasm</location>
    </subcellularLocation>
</comment>
<dbReference type="AlphaFoldDB" id="T1J0V6"/>
<dbReference type="eggNOG" id="KOG4049">
    <property type="taxonomic scope" value="Eukaryota"/>
</dbReference>
<dbReference type="PhylomeDB" id="T1J0V6"/>
<dbReference type="HOGENOM" id="CLU_063313_1_0_1"/>
<evidence type="ECO:0000256" key="3">
    <source>
        <dbReference type="ARBA" id="ARBA00022490"/>
    </source>
</evidence>
<feature type="region of interest" description="Disordered" evidence="5">
    <location>
        <begin position="195"/>
        <end position="261"/>
    </location>
</feature>
<dbReference type="GO" id="GO:0005737">
    <property type="term" value="C:cytoplasm"/>
    <property type="evidence" value="ECO:0007669"/>
    <property type="project" value="UniProtKB-SubCell"/>
</dbReference>
<organism evidence="6 7">
    <name type="scientific">Strigamia maritima</name>
    <name type="common">European centipede</name>
    <name type="synonym">Geophilus maritimus</name>
    <dbReference type="NCBI Taxonomy" id="126957"/>
    <lineage>
        <taxon>Eukaryota</taxon>
        <taxon>Metazoa</taxon>
        <taxon>Ecdysozoa</taxon>
        <taxon>Arthropoda</taxon>
        <taxon>Myriapoda</taxon>
        <taxon>Chilopoda</taxon>
        <taxon>Pleurostigmophora</taxon>
        <taxon>Geophilomorpha</taxon>
        <taxon>Linotaeniidae</taxon>
        <taxon>Strigamia</taxon>
    </lineage>
</organism>
<reference evidence="6" key="2">
    <citation type="submission" date="2015-02" db="UniProtKB">
        <authorList>
            <consortium name="EnsemblMetazoa"/>
        </authorList>
    </citation>
    <scope>IDENTIFICATION</scope>
</reference>
<evidence type="ECO:0000313" key="6">
    <source>
        <dbReference type="EnsemblMetazoa" id="SMAR007164-PA"/>
    </source>
</evidence>
<dbReference type="Pfam" id="PF10248">
    <property type="entry name" value="Mlf1IP"/>
    <property type="match status" value="1"/>
</dbReference>
<keyword evidence="4" id="KW-0597">Phosphoprotein</keyword>
<evidence type="ECO:0000313" key="7">
    <source>
        <dbReference type="Proteomes" id="UP000014500"/>
    </source>
</evidence>
<name>T1J0V6_STRMM</name>
<proteinExistence type="inferred from homology"/>
<feature type="compositionally biased region" description="Basic and acidic residues" evidence="5">
    <location>
        <begin position="236"/>
        <end position="249"/>
    </location>
</feature>
<dbReference type="InterPro" id="IPR019376">
    <property type="entry name" value="Myeloid_leukemia_factor"/>
</dbReference>